<organism evidence="3 4">
    <name type="scientific">Vibrio ostreicida</name>
    <dbReference type="NCBI Taxonomy" id="526588"/>
    <lineage>
        <taxon>Bacteria</taxon>
        <taxon>Pseudomonadati</taxon>
        <taxon>Pseudomonadota</taxon>
        <taxon>Gammaproteobacteria</taxon>
        <taxon>Vibrionales</taxon>
        <taxon>Vibrionaceae</taxon>
        <taxon>Vibrio</taxon>
    </lineage>
</organism>
<dbReference type="Pfam" id="PF17728">
    <property type="entry name" value="BsuBI_PstI_RE_N"/>
    <property type="match status" value="1"/>
</dbReference>
<proteinExistence type="predicted"/>
<dbReference type="GO" id="GO:0004519">
    <property type="term" value="F:endonuclease activity"/>
    <property type="evidence" value="ECO:0007669"/>
    <property type="project" value="UniProtKB-KW"/>
</dbReference>
<dbReference type="InterPro" id="IPR009528">
    <property type="entry name" value="Restrct_endonuc_II_BsuBI_C"/>
</dbReference>
<dbReference type="Pfam" id="PF06616">
    <property type="entry name" value="BsuBI_PstI_RE"/>
    <property type="match status" value="1"/>
</dbReference>
<dbReference type="Gene3D" id="1.10.10.1820">
    <property type="entry name" value="BsuBI/PstI restriction endonuclease-like"/>
    <property type="match status" value="1"/>
</dbReference>
<keyword evidence="4" id="KW-1185">Reference proteome</keyword>
<sequence length="327" mass="37007">MTKADKIQFAIDVLKALGLPQAQLNERTALTLLSLARLGPDTDYELASDSMMTTRDIMDFIRDEYEVVYAANTRETIRRQSLHQMEQASLIERNRDDPKRATNSPKNNYSLNIEITRILGAGSDGDWKELVEEFNESVTLLSEQYARKREMHQIPVTLPDGKELTLSPGAHNQLHADIIHEFCPRFVGEGGRVLYIGDTASSRGKEGGKLMHLETEYLQSIGVPPMSHDKLPDVVVYDEKRKWLFLIEAVTSHGPVSPKRWQELEDALAGSPVGRVYVTAFPDRAEFRKNAADIAWETEVWIAENPEHMIHFNGDRFLGPHAQSPKN</sequence>
<dbReference type="Gene3D" id="3.40.1350.80">
    <property type="match status" value="1"/>
</dbReference>
<keyword evidence="3" id="KW-0378">Hydrolase</keyword>
<dbReference type="EMBL" id="JAUFQC010000027">
    <property type="protein sequence ID" value="MDN3611840.1"/>
    <property type="molecule type" value="Genomic_DNA"/>
</dbReference>
<dbReference type="RefSeq" id="WP_170883789.1">
    <property type="nucleotide sequence ID" value="NZ_JABEYA020000008.1"/>
</dbReference>
<dbReference type="InterPro" id="IPR041454">
    <property type="entry name" value="BsuBI/PstI_N"/>
</dbReference>
<evidence type="ECO:0000259" key="2">
    <source>
        <dbReference type="Pfam" id="PF17728"/>
    </source>
</evidence>
<dbReference type="InterPro" id="IPR041963">
    <property type="entry name" value="BsuBI/PstI_C_sf"/>
</dbReference>
<protein>
    <submittedName>
        <fullName evidence="3">BsuBI/PstI family type II restriction endonuclease</fullName>
    </submittedName>
</protein>
<feature type="domain" description="BsuBI/PstI restriction endonuclease" evidence="1">
    <location>
        <begin position="154"/>
        <end position="314"/>
    </location>
</feature>
<reference evidence="4" key="1">
    <citation type="journal article" date="2019" name="Int. J. Syst. Evol. Microbiol.">
        <title>The Global Catalogue of Microorganisms (GCM) 10K type strain sequencing project: providing services to taxonomists for standard genome sequencing and annotation.</title>
        <authorList>
            <consortium name="The Broad Institute Genomics Platform"/>
            <consortium name="The Broad Institute Genome Sequencing Center for Infectious Disease"/>
            <person name="Wu L."/>
            <person name="Ma J."/>
        </authorList>
    </citation>
    <scope>NUCLEOTIDE SEQUENCE [LARGE SCALE GENOMIC DNA]</scope>
    <source>
        <strain evidence="4">CECT 7398</strain>
    </source>
</reference>
<evidence type="ECO:0000313" key="4">
    <source>
        <dbReference type="Proteomes" id="UP001238540"/>
    </source>
</evidence>
<dbReference type="InterPro" id="IPR041962">
    <property type="entry name" value="BsuBI/PstI_N_sf"/>
</dbReference>
<keyword evidence="3" id="KW-0540">Nuclease</keyword>
<name>A0ABT8C0S0_9VIBR</name>
<evidence type="ECO:0000259" key="1">
    <source>
        <dbReference type="Pfam" id="PF06616"/>
    </source>
</evidence>
<accession>A0ABT8C0S0</accession>
<gene>
    <name evidence="3" type="ORF">QWZ16_19785</name>
</gene>
<keyword evidence="3" id="KW-0255">Endonuclease</keyword>
<comment type="caution">
    <text evidence="3">The sequence shown here is derived from an EMBL/GenBank/DDBJ whole genome shotgun (WGS) entry which is preliminary data.</text>
</comment>
<dbReference type="Proteomes" id="UP001238540">
    <property type="component" value="Unassembled WGS sequence"/>
</dbReference>
<feature type="domain" description="BsuBI/PstI restriction endonuclease HTH" evidence="2">
    <location>
        <begin position="5"/>
        <end position="141"/>
    </location>
</feature>
<evidence type="ECO:0000313" key="3">
    <source>
        <dbReference type="EMBL" id="MDN3611840.1"/>
    </source>
</evidence>